<organism evidence="3 4">
    <name type="scientific">Pedobacter planticolens</name>
    <dbReference type="NCBI Taxonomy" id="2679964"/>
    <lineage>
        <taxon>Bacteria</taxon>
        <taxon>Pseudomonadati</taxon>
        <taxon>Bacteroidota</taxon>
        <taxon>Sphingobacteriia</taxon>
        <taxon>Sphingobacteriales</taxon>
        <taxon>Sphingobacteriaceae</taxon>
        <taxon>Pedobacter</taxon>
    </lineage>
</organism>
<dbReference type="SUPFAM" id="SSF53756">
    <property type="entry name" value="UDP-Glycosyltransferase/glycogen phosphorylase"/>
    <property type="match status" value="1"/>
</dbReference>
<sequence length="344" mass="38494">MRIAITADPFIPVPPLNYGGIERIIYLLVEGLIENGHEVILVAHPDSNVSSELIIYSKSKSSLLLPLKNVHAINKLKKWKPDLIHSFSRLAYLIPFTLSKVPKIMSYQREPTLSQIKKAVKISSKNSLFFTGCSNYISNQIKPFASATTVYNCVNTRYYQFKENCKHDAPLVFLGRIEPIKGTHTAIKAAIATQKKLIIAGNIPSEYQGYFDTEIKPHLSQSIQYVGEVNDQQKNEILGNSCALLMPIDWNEPFGIVTIEAMACGTPVIGHVKGALPEIINHGVNGFLANNFDELCNYIHQIDQISRAAVRSSVEEKFSSEKIINDYISLYRQIISSNTNKNLL</sequence>
<dbReference type="PANTHER" id="PTHR45947">
    <property type="entry name" value="SULFOQUINOVOSYL TRANSFERASE SQD2"/>
    <property type="match status" value="1"/>
</dbReference>
<evidence type="ECO:0000259" key="1">
    <source>
        <dbReference type="Pfam" id="PF00534"/>
    </source>
</evidence>
<dbReference type="EMBL" id="WNXD01000001">
    <property type="protein sequence ID" value="MBB2144094.1"/>
    <property type="molecule type" value="Genomic_DNA"/>
</dbReference>
<dbReference type="AlphaFoldDB" id="A0A923DUH2"/>
<dbReference type="InterPro" id="IPR050194">
    <property type="entry name" value="Glycosyltransferase_grp1"/>
</dbReference>
<evidence type="ECO:0000313" key="4">
    <source>
        <dbReference type="Proteomes" id="UP000601055"/>
    </source>
</evidence>
<proteinExistence type="predicted"/>
<gene>
    <name evidence="3" type="ORF">GM921_01230</name>
</gene>
<feature type="domain" description="Glycosyl transferase family 1" evidence="1">
    <location>
        <begin position="169"/>
        <end position="294"/>
    </location>
</feature>
<dbReference type="GO" id="GO:0016757">
    <property type="term" value="F:glycosyltransferase activity"/>
    <property type="evidence" value="ECO:0007669"/>
    <property type="project" value="InterPro"/>
</dbReference>
<comment type="caution">
    <text evidence="3">The sequence shown here is derived from an EMBL/GenBank/DDBJ whole genome shotgun (WGS) entry which is preliminary data.</text>
</comment>
<dbReference type="Proteomes" id="UP000601055">
    <property type="component" value="Unassembled WGS sequence"/>
</dbReference>
<evidence type="ECO:0000259" key="2">
    <source>
        <dbReference type="Pfam" id="PF13439"/>
    </source>
</evidence>
<evidence type="ECO:0000313" key="3">
    <source>
        <dbReference type="EMBL" id="MBB2144094.1"/>
    </source>
</evidence>
<feature type="domain" description="Glycosyltransferase subfamily 4-like N-terminal" evidence="2">
    <location>
        <begin position="18"/>
        <end position="106"/>
    </location>
</feature>
<accession>A0A923DUH2</accession>
<protein>
    <submittedName>
        <fullName evidence="3">Glycosyltransferase</fullName>
    </submittedName>
</protein>
<dbReference type="InterPro" id="IPR028098">
    <property type="entry name" value="Glyco_trans_4-like_N"/>
</dbReference>
<dbReference type="Pfam" id="PF00534">
    <property type="entry name" value="Glycos_transf_1"/>
    <property type="match status" value="1"/>
</dbReference>
<keyword evidence="4" id="KW-1185">Reference proteome</keyword>
<dbReference type="Gene3D" id="3.40.50.2000">
    <property type="entry name" value="Glycogen Phosphorylase B"/>
    <property type="match status" value="2"/>
</dbReference>
<dbReference type="InterPro" id="IPR001296">
    <property type="entry name" value="Glyco_trans_1"/>
</dbReference>
<reference evidence="3" key="1">
    <citation type="submission" date="2019-11" db="EMBL/GenBank/DDBJ databases">
        <title>Description of Pedobacter sp. LMG 31464T.</title>
        <authorList>
            <person name="Carlier A."/>
            <person name="Qi S."/>
            <person name="Vandamme P."/>
        </authorList>
    </citation>
    <scope>NUCLEOTIDE SEQUENCE</scope>
    <source>
        <strain evidence="3">LMG 31464</strain>
    </source>
</reference>
<dbReference type="Pfam" id="PF13439">
    <property type="entry name" value="Glyco_transf_4"/>
    <property type="match status" value="1"/>
</dbReference>
<name>A0A923DUH2_9SPHI</name>
<dbReference type="RefSeq" id="WP_182920795.1">
    <property type="nucleotide sequence ID" value="NZ_WNXD01000001.1"/>
</dbReference>
<dbReference type="CDD" id="cd03802">
    <property type="entry name" value="GT4_AviGT4-like"/>
    <property type="match status" value="1"/>
</dbReference>
<dbReference type="PANTHER" id="PTHR45947:SF3">
    <property type="entry name" value="SULFOQUINOVOSYL TRANSFERASE SQD2"/>
    <property type="match status" value="1"/>
</dbReference>